<dbReference type="AlphaFoldDB" id="A0AAE4EXN5"/>
<accession>A0AAE4EXN5</accession>
<comment type="caution">
    <text evidence="1">The sequence shown here is derived from an EMBL/GenBank/DDBJ whole genome shotgun (WGS) entry which is preliminary data.</text>
</comment>
<evidence type="ECO:0000313" key="1">
    <source>
        <dbReference type="EMBL" id="MDS0221978.1"/>
    </source>
</evidence>
<organism evidence="1 2">
    <name type="scientific">Haloarcula terrestris</name>
    <dbReference type="NCBI Taxonomy" id="2950533"/>
    <lineage>
        <taxon>Archaea</taxon>
        <taxon>Methanobacteriati</taxon>
        <taxon>Methanobacteriota</taxon>
        <taxon>Stenosarchaea group</taxon>
        <taxon>Halobacteria</taxon>
        <taxon>Halobacteriales</taxon>
        <taxon>Haloarculaceae</taxon>
        <taxon>Haloarcula</taxon>
    </lineage>
</organism>
<dbReference type="RefSeq" id="WP_310896607.1">
    <property type="nucleotide sequence ID" value="NZ_JAMQOM010000004.1"/>
</dbReference>
<dbReference type="Pfam" id="PF24366">
    <property type="entry name" value="DUF7522"/>
    <property type="match status" value="1"/>
</dbReference>
<protein>
    <submittedName>
        <fullName evidence="1">Uncharacterized protein</fullName>
    </submittedName>
</protein>
<proteinExistence type="predicted"/>
<dbReference type="Proteomes" id="UP001253439">
    <property type="component" value="Unassembled WGS sequence"/>
</dbReference>
<reference evidence="1 2" key="1">
    <citation type="submission" date="2022-06" db="EMBL/GenBank/DDBJ databases">
        <title>Haloarcula sp. a new haloarchaeum isolate from saline soil.</title>
        <authorList>
            <person name="Strakova D."/>
            <person name="Galisteo C."/>
            <person name="Sanchez-Porro C."/>
            <person name="Ventosa A."/>
        </authorList>
    </citation>
    <scope>NUCLEOTIDE SEQUENCE [LARGE SCALE GENOMIC DNA]</scope>
    <source>
        <strain evidence="1 2">S1AR25-5A</strain>
    </source>
</reference>
<dbReference type="EMBL" id="JAMQOM010000004">
    <property type="protein sequence ID" value="MDS0221978.1"/>
    <property type="molecule type" value="Genomic_DNA"/>
</dbReference>
<sequence length="120" mass="13747">MSKVADAILNFEDTTPRVVADLGNVDFEVRHIRDDLKERYSDTDLDKAYKLIMANQVTGDDFKQLIGEAQYKAQSLIFDSIIVFVFPSDRYRAVFASFDYREDFPVVQLVQQVTEPNSAT</sequence>
<name>A0AAE4EXN5_9EURY</name>
<gene>
    <name evidence="1" type="ORF">NDI54_11535</name>
</gene>
<keyword evidence="2" id="KW-1185">Reference proteome</keyword>
<evidence type="ECO:0000313" key="2">
    <source>
        <dbReference type="Proteomes" id="UP001253439"/>
    </source>
</evidence>
<dbReference type="InterPro" id="IPR055944">
    <property type="entry name" value="DUF7522"/>
</dbReference>